<name>A0A0P1GJK9_9RHOB</name>
<evidence type="ECO:0000259" key="2">
    <source>
        <dbReference type="Pfam" id="PF06568"/>
    </source>
</evidence>
<dbReference type="AlphaFoldDB" id="A0A0P1GJK9"/>
<evidence type="ECO:0000256" key="1">
    <source>
        <dbReference type="SAM" id="Phobius"/>
    </source>
</evidence>
<keyword evidence="1" id="KW-0472">Membrane</keyword>
<dbReference type="OrthoDB" id="8005167at2"/>
<dbReference type="Proteomes" id="UP000052022">
    <property type="component" value="Unassembled WGS sequence"/>
</dbReference>
<keyword evidence="1" id="KW-0812">Transmembrane</keyword>
<protein>
    <recommendedName>
        <fullName evidence="2">YjiS-like domain-containing protein</fullName>
    </recommendedName>
</protein>
<sequence>MTNVLRTPPSNLTYLTSQPVLPVAAQMAISVAVLVTKWSARKRSRRALAELSPEQLRDIGVTAKEAHIEASLPFWKP</sequence>
<gene>
    <name evidence="3" type="ORF">TRM7557_03782</name>
</gene>
<evidence type="ECO:0000313" key="4">
    <source>
        <dbReference type="Proteomes" id="UP000052022"/>
    </source>
</evidence>
<proteinExistence type="predicted"/>
<accession>A0A0P1GJK9</accession>
<keyword evidence="1" id="KW-1133">Transmembrane helix</keyword>
<evidence type="ECO:0000313" key="3">
    <source>
        <dbReference type="EMBL" id="CUH82150.1"/>
    </source>
</evidence>
<feature type="transmembrane region" description="Helical" evidence="1">
    <location>
        <begin position="20"/>
        <end position="40"/>
    </location>
</feature>
<dbReference type="InterPro" id="IPR009506">
    <property type="entry name" value="YjiS-like"/>
</dbReference>
<dbReference type="Pfam" id="PF06568">
    <property type="entry name" value="YjiS-like"/>
    <property type="match status" value="1"/>
</dbReference>
<reference evidence="3 4" key="1">
    <citation type="submission" date="2015-09" db="EMBL/GenBank/DDBJ databases">
        <authorList>
            <consortium name="Swine Surveillance"/>
        </authorList>
    </citation>
    <scope>NUCLEOTIDE SEQUENCE [LARGE SCALE GENOMIC DNA]</scope>
    <source>
        <strain evidence="3 4">CECT 7557</strain>
    </source>
</reference>
<dbReference type="STRING" id="928856.SAMN04488049_105128"/>
<keyword evidence="4" id="KW-1185">Reference proteome</keyword>
<dbReference type="RefSeq" id="WP_058291753.1">
    <property type="nucleotide sequence ID" value="NZ_CYSD01000043.1"/>
</dbReference>
<dbReference type="EMBL" id="CYSD01000043">
    <property type="protein sequence ID" value="CUH82150.1"/>
    <property type="molecule type" value="Genomic_DNA"/>
</dbReference>
<feature type="domain" description="YjiS-like" evidence="2">
    <location>
        <begin position="35"/>
        <end position="66"/>
    </location>
</feature>
<organism evidence="3 4">
    <name type="scientific">Tritonibacter multivorans</name>
    <dbReference type="NCBI Taxonomy" id="928856"/>
    <lineage>
        <taxon>Bacteria</taxon>
        <taxon>Pseudomonadati</taxon>
        <taxon>Pseudomonadota</taxon>
        <taxon>Alphaproteobacteria</taxon>
        <taxon>Rhodobacterales</taxon>
        <taxon>Paracoccaceae</taxon>
        <taxon>Tritonibacter</taxon>
    </lineage>
</organism>